<dbReference type="Proteomes" id="UP001341840">
    <property type="component" value="Unassembled WGS sequence"/>
</dbReference>
<reference evidence="1 2" key="1">
    <citation type="journal article" date="2023" name="Plants (Basel)">
        <title>Bridging the Gap: Combining Genomics and Transcriptomics Approaches to Understand Stylosanthes scabra, an Orphan Legume from the Brazilian Caatinga.</title>
        <authorList>
            <person name="Ferreira-Neto J.R.C."/>
            <person name="da Silva M.D."/>
            <person name="Binneck E."/>
            <person name="de Melo N.F."/>
            <person name="da Silva R.H."/>
            <person name="de Melo A.L.T.M."/>
            <person name="Pandolfi V."/>
            <person name="Bustamante F.O."/>
            <person name="Brasileiro-Vidal A.C."/>
            <person name="Benko-Iseppon A.M."/>
        </authorList>
    </citation>
    <scope>NUCLEOTIDE SEQUENCE [LARGE SCALE GENOMIC DNA]</scope>
    <source>
        <tissue evidence="1">Leaves</tissue>
    </source>
</reference>
<dbReference type="EMBL" id="JASCZI010061095">
    <property type="protein sequence ID" value="MED6137607.1"/>
    <property type="molecule type" value="Genomic_DNA"/>
</dbReference>
<evidence type="ECO:0000313" key="2">
    <source>
        <dbReference type="Proteomes" id="UP001341840"/>
    </source>
</evidence>
<name>A0ABU6SMV0_9FABA</name>
<keyword evidence="2" id="KW-1185">Reference proteome</keyword>
<evidence type="ECO:0000313" key="1">
    <source>
        <dbReference type="EMBL" id="MED6137607.1"/>
    </source>
</evidence>
<sequence>MFGLQLSYEDREQRKKDCDNKRVVGHGSEYCASLLSLPTPVWMDCHLKEASHYCQMVEWDVELTASELTPFLASVPFRGQ</sequence>
<gene>
    <name evidence="1" type="ORF">PIB30_066530</name>
</gene>
<proteinExistence type="predicted"/>
<protein>
    <submittedName>
        <fullName evidence="1">Uncharacterized protein</fullName>
    </submittedName>
</protein>
<comment type="caution">
    <text evidence="1">The sequence shown here is derived from an EMBL/GenBank/DDBJ whole genome shotgun (WGS) entry which is preliminary data.</text>
</comment>
<accession>A0ABU6SMV0</accession>
<organism evidence="1 2">
    <name type="scientific">Stylosanthes scabra</name>
    <dbReference type="NCBI Taxonomy" id="79078"/>
    <lineage>
        <taxon>Eukaryota</taxon>
        <taxon>Viridiplantae</taxon>
        <taxon>Streptophyta</taxon>
        <taxon>Embryophyta</taxon>
        <taxon>Tracheophyta</taxon>
        <taxon>Spermatophyta</taxon>
        <taxon>Magnoliopsida</taxon>
        <taxon>eudicotyledons</taxon>
        <taxon>Gunneridae</taxon>
        <taxon>Pentapetalae</taxon>
        <taxon>rosids</taxon>
        <taxon>fabids</taxon>
        <taxon>Fabales</taxon>
        <taxon>Fabaceae</taxon>
        <taxon>Papilionoideae</taxon>
        <taxon>50 kb inversion clade</taxon>
        <taxon>dalbergioids sensu lato</taxon>
        <taxon>Dalbergieae</taxon>
        <taxon>Pterocarpus clade</taxon>
        <taxon>Stylosanthes</taxon>
    </lineage>
</organism>